<feature type="domain" description="Glycosyltransferase subfamily 4-like N-terminal" evidence="1">
    <location>
        <begin position="17"/>
        <end position="174"/>
    </location>
</feature>
<evidence type="ECO:0000259" key="1">
    <source>
        <dbReference type="Pfam" id="PF13439"/>
    </source>
</evidence>
<reference evidence="3 4" key="1">
    <citation type="journal article" date="2013" name="Genome Announc.">
        <title>Draft genome sequence of Serratia sp. strain ATCC 39006, a model bacterium for analysis of the biosynthesis and regulation of prodigiosin, a carbapenem, and gas vesicles.</title>
        <authorList>
            <person name="Fineran P.C."/>
            <person name="Iglesias Cans M.C."/>
            <person name="Ramsay J.P."/>
            <person name="Wilf N.M."/>
            <person name="Cossyleon D."/>
            <person name="McNeil M.B."/>
            <person name="Williamson N.R."/>
            <person name="Monson R.E."/>
            <person name="Becher S.A."/>
            <person name="Stanton J.A."/>
            <person name="Brugger K."/>
            <person name="Brown S.D."/>
            <person name="Salmond G.P."/>
        </authorList>
    </citation>
    <scope>NUCLEOTIDE SEQUENCE [LARGE SCALE GENOMIC DNA]</scope>
    <source>
        <strain evidence="3">ATCC 39006</strain>
        <strain evidence="4">ATCC 39006 / SC 11482</strain>
    </source>
</reference>
<evidence type="ECO:0000313" key="5">
    <source>
        <dbReference type="Proteomes" id="UP000233778"/>
    </source>
</evidence>
<dbReference type="PANTHER" id="PTHR12526">
    <property type="entry name" value="GLYCOSYLTRANSFERASE"/>
    <property type="match status" value="1"/>
</dbReference>
<reference evidence="3" key="4">
    <citation type="submission" date="2017-11" db="EMBL/GenBank/DDBJ databases">
        <title>Complete genome sequence of Serratia sp. ATCC 39006.</title>
        <authorList>
            <person name="Hampton H.G."/>
            <person name="Jackson S.A."/>
            <person name="Jauregui R."/>
            <person name="Poulter G.T.M."/>
            <person name="Salmond G.P.C."/>
            <person name="Fineran P.C."/>
        </authorList>
    </citation>
    <scope>NUCLEOTIDE SEQUENCE</scope>
    <source>
        <strain evidence="3">ATCC 39006</strain>
    </source>
</reference>
<dbReference type="InterPro" id="IPR028098">
    <property type="entry name" value="Glyco_trans_4-like_N"/>
</dbReference>
<dbReference type="GO" id="GO:0016757">
    <property type="term" value="F:glycosyltransferase activity"/>
    <property type="evidence" value="ECO:0007669"/>
    <property type="project" value="TreeGrafter"/>
</dbReference>
<reference evidence="3" key="2">
    <citation type="submission" date="2013-09" db="EMBL/GenBank/DDBJ databases">
        <authorList>
            <person name="Wang G."/>
            <person name="Yang Y."/>
            <person name="Su Y."/>
        </authorList>
    </citation>
    <scope>NUCLEOTIDE SEQUENCE</scope>
    <source>
        <strain evidence="3">ATCC 39006</strain>
    </source>
</reference>
<dbReference type="AlphaFoldDB" id="A0A2I5T263"/>
<dbReference type="OrthoDB" id="9777346at2"/>
<dbReference type="PANTHER" id="PTHR12526:SF638">
    <property type="entry name" value="SPORE COAT PROTEIN SA"/>
    <property type="match status" value="1"/>
</dbReference>
<dbReference type="CDD" id="cd03801">
    <property type="entry name" value="GT4_PimA-like"/>
    <property type="match status" value="1"/>
</dbReference>
<keyword evidence="4" id="KW-1185">Reference proteome</keyword>
<dbReference type="Proteomes" id="UP000233778">
    <property type="component" value="Chromosome"/>
</dbReference>
<dbReference type="Pfam" id="PF13692">
    <property type="entry name" value="Glyco_trans_1_4"/>
    <property type="match status" value="1"/>
</dbReference>
<protein>
    <submittedName>
        <fullName evidence="3">Glycosyltransferase family 1 protein</fullName>
    </submittedName>
</protein>
<accession>A0A2I5T263</accession>
<keyword evidence="3" id="KW-0808">Transferase</keyword>
<evidence type="ECO:0000313" key="3">
    <source>
        <dbReference type="EMBL" id="AUH02985.1"/>
    </source>
</evidence>
<dbReference type="Pfam" id="PF13439">
    <property type="entry name" value="Glyco_transf_4"/>
    <property type="match status" value="1"/>
</dbReference>
<dbReference type="KEGG" id="serq:CWC46_01815"/>
<proteinExistence type="predicted"/>
<dbReference type="Gene3D" id="3.40.50.2000">
    <property type="entry name" value="Glycogen Phosphorylase B"/>
    <property type="match status" value="2"/>
</dbReference>
<dbReference type="KEGG" id="sera:Ser39006_001815"/>
<dbReference type="Proteomes" id="UP000017700">
    <property type="component" value="Chromosome"/>
</dbReference>
<gene>
    <name evidence="2" type="ORF">CWC46_01815</name>
    <name evidence="3" type="ORF">Ser39006_001815</name>
</gene>
<dbReference type="EMBL" id="CP025085">
    <property type="protein sequence ID" value="AUG98670.1"/>
    <property type="molecule type" value="Genomic_DNA"/>
</dbReference>
<organism evidence="3 4">
    <name type="scientific">Serratia sp. (strain ATCC 39006)</name>
    <name type="common">Prodigiosinella confusarubida</name>
    <dbReference type="NCBI Taxonomy" id="104623"/>
    <lineage>
        <taxon>Bacteria</taxon>
        <taxon>Pseudomonadati</taxon>
        <taxon>Pseudomonadota</taxon>
        <taxon>Gammaproteobacteria</taxon>
        <taxon>Enterobacterales</taxon>
        <taxon>Pectobacteriaceae</taxon>
        <taxon>Prodigiosinella</taxon>
    </lineage>
</organism>
<evidence type="ECO:0000313" key="2">
    <source>
        <dbReference type="EMBL" id="AUG98670.1"/>
    </source>
</evidence>
<dbReference type="SUPFAM" id="SSF53756">
    <property type="entry name" value="UDP-Glycosyltransferase/glycogen phosphorylase"/>
    <property type="match status" value="1"/>
</dbReference>
<sequence length="376" mass="42115">MLETSLNILHTESSCGWGGQEIRILTESQGMMKRGHQVTILCCVHSNIYREAQSRGIPVVGLPIEKKRLVALFAIRHWLKRHGSEFDIINTHSSTDAWLVAVASLTLGMKQTPPMVRTRHVSTDINNSFTTRWLYLRATRHIVTTGERLRQQLHTDNHYPLDHMTSVPTGIDLAYYRPTDKRAACQTIGVPNQPTLGILATMRSWKGHAYLLEAWEKLSQDYPQWQLLMVGDGPQRAALEQQVAQMGMTGRIVFLGNRDDVPDCLNCMDLFVLPSYGNEGVPQSIMQAMACGLPVVSTTVGAIDEAVVNGETGFLIEPKNVEQLYEKLALLMGDDALRTRFSEAALQRAGSCFGADIMLDRMMTIFHANLKSRKHQ</sequence>
<reference evidence="2 5" key="3">
    <citation type="submission" date="2017-11" db="EMBL/GenBank/DDBJ databases">
        <title>Complete genome sequence of Serratia sp. ATCC 39006 LacA.</title>
        <authorList>
            <person name="Hampton H.G."/>
            <person name="Jackson S.A."/>
            <person name="Jauregui R."/>
            <person name="Poulter G.T.M."/>
            <person name="Salmond G.P.C."/>
            <person name="Fineran P.C."/>
        </authorList>
    </citation>
    <scope>NUCLEOTIDE SEQUENCE [LARGE SCALE GENOMIC DNA]</scope>
    <source>
        <strain evidence="2 5">ATCC 39006</strain>
    </source>
</reference>
<dbReference type="RefSeq" id="WP_021013868.1">
    <property type="nucleotide sequence ID" value="NZ_CP025084.1"/>
</dbReference>
<evidence type="ECO:0000313" key="4">
    <source>
        <dbReference type="Proteomes" id="UP000017700"/>
    </source>
</evidence>
<dbReference type="EMBL" id="CP025084">
    <property type="protein sequence ID" value="AUH02985.1"/>
    <property type="molecule type" value="Genomic_DNA"/>
</dbReference>
<name>A0A2I5T263_SERS3</name>
<dbReference type="STRING" id="104623.Ser39006_00593"/>